<sequence length="137" mass="16132">MRKVVAEEEKRNWVFRWPRNINHVQPCEAKERHDAAAEINKLNCRPSNFAFKKLLESRDMCWDDRPEKALAFAYSNKEQALDVLEKRYVITQQQTVQAWQWCLIIWLSQSMQGAGKVPEHAETKAGELREGSWWSVS</sequence>
<dbReference type="EMBL" id="JBBPBM010002132">
    <property type="protein sequence ID" value="KAK8480084.1"/>
    <property type="molecule type" value="Genomic_DNA"/>
</dbReference>
<name>A0ABR1ZHY4_9ROSI</name>
<protein>
    <submittedName>
        <fullName evidence="1">Uncharacterized protein</fullName>
    </submittedName>
</protein>
<organism evidence="1 2">
    <name type="scientific">Hibiscus sabdariffa</name>
    <name type="common">roselle</name>
    <dbReference type="NCBI Taxonomy" id="183260"/>
    <lineage>
        <taxon>Eukaryota</taxon>
        <taxon>Viridiplantae</taxon>
        <taxon>Streptophyta</taxon>
        <taxon>Embryophyta</taxon>
        <taxon>Tracheophyta</taxon>
        <taxon>Spermatophyta</taxon>
        <taxon>Magnoliopsida</taxon>
        <taxon>eudicotyledons</taxon>
        <taxon>Gunneridae</taxon>
        <taxon>Pentapetalae</taxon>
        <taxon>rosids</taxon>
        <taxon>malvids</taxon>
        <taxon>Malvales</taxon>
        <taxon>Malvaceae</taxon>
        <taxon>Malvoideae</taxon>
        <taxon>Hibiscus</taxon>
    </lineage>
</organism>
<accession>A0ABR1ZHY4</accession>
<dbReference type="Proteomes" id="UP001472677">
    <property type="component" value="Unassembled WGS sequence"/>
</dbReference>
<evidence type="ECO:0000313" key="2">
    <source>
        <dbReference type="Proteomes" id="UP001472677"/>
    </source>
</evidence>
<proteinExistence type="predicted"/>
<reference evidence="1 2" key="1">
    <citation type="journal article" date="2024" name="G3 (Bethesda)">
        <title>Genome assembly of Hibiscus sabdariffa L. provides insights into metabolisms of medicinal natural products.</title>
        <authorList>
            <person name="Kim T."/>
        </authorList>
    </citation>
    <scope>NUCLEOTIDE SEQUENCE [LARGE SCALE GENOMIC DNA]</scope>
    <source>
        <strain evidence="1">TK-2024</strain>
        <tissue evidence="1">Old leaves</tissue>
    </source>
</reference>
<gene>
    <name evidence="1" type="ORF">V6N12_044897</name>
</gene>
<evidence type="ECO:0000313" key="1">
    <source>
        <dbReference type="EMBL" id="KAK8480084.1"/>
    </source>
</evidence>
<keyword evidence="2" id="KW-1185">Reference proteome</keyword>
<comment type="caution">
    <text evidence="1">The sequence shown here is derived from an EMBL/GenBank/DDBJ whole genome shotgun (WGS) entry which is preliminary data.</text>
</comment>